<dbReference type="PANTHER" id="PTHR13022:SF0">
    <property type="entry name" value="EUKARYOTIC TRANSLATION INITIATION FACTOR 3 SUBUNIT K"/>
    <property type="match status" value="1"/>
</dbReference>
<dbReference type="Gene3D" id="1.10.10.10">
    <property type="entry name" value="Winged helix-like DNA-binding domain superfamily/Winged helix DNA-binding domain"/>
    <property type="match status" value="1"/>
</dbReference>
<organism evidence="6 7">
    <name type="scientific">Thielaviopsis punctulata</name>
    <dbReference type="NCBI Taxonomy" id="72032"/>
    <lineage>
        <taxon>Eukaryota</taxon>
        <taxon>Fungi</taxon>
        <taxon>Dikarya</taxon>
        <taxon>Ascomycota</taxon>
        <taxon>Pezizomycotina</taxon>
        <taxon>Sordariomycetes</taxon>
        <taxon>Hypocreomycetidae</taxon>
        <taxon>Microascales</taxon>
        <taxon>Ceratocystidaceae</taxon>
        <taxon>Thielaviopsis</taxon>
    </lineage>
</organism>
<protein>
    <recommendedName>
        <fullName evidence="4">Eukaryotic translation initiation factor 3 subunit K</fullName>
        <shortName evidence="4">eIF3k</shortName>
    </recommendedName>
    <alternativeName>
        <fullName evidence="4">eIF-3 p25</fullName>
    </alternativeName>
</protein>
<name>A0A0F4ZF62_9PEZI</name>
<dbReference type="SUPFAM" id="SSF46785">
    <property type="entry name" value="Winged helix' DNA-binding domain"/>
    <property type="match status" value="1"/>
</dbReference>
<dbReference type="Pfam" id="PF10075">
    <property type="entry name" value="CSN8_PSD8_EIF3K"/>
    <property type="match status" value="1"/>
</dbReference>
<dbReference type="OrthoDB" id="337745at2759"/>
<dbReference type="InterPro" id="IPR000717">
    <property type="entry name" value="PCI_dom"/>
</dbReference>
<dbReference type="InterPro" id="IPR036390">
    <property type="entry name" value="WH_DNA-bd_sf"/>
</dbReference>
<evidence type="ECO:0000256" key="1">
    <source>
        <dbReference type="ARBA" id="ARBA00022490"/>
    </source>
</evidence>
<evidence type="ECO:0000256" key="2">
    <source>
        <dbReference type="ARBA" id="ARBA00022540"/>
    </source>
</evidence>
<dbReference type="GO" id="GO:0043022">
    <property type="term" value="F:ribosome binding"/>
    <property type="evidence" value="ECO:0007669"/>
    <property type="project" value="InterPro"/>
</dbReference>
<dbReference type="PANTHER" id="PTHR13022">
    <property type="entry name" value="EUKARYOTIC TRANSLATION INITIATION FACTOR 3 SUBUNIT 11"/>
    <property type="match status" value="1"/>
</dbReference>
<evidence type="ECO:0000256" key="3">
    <source>
        <dbReference type="ARBA" id="ARBA00022917"/>
    </source>
</evidence>
<evidence type="ECO:0000259" key="5">
    <source>
        <dbReference type="PROSITE" id="PS50250"/>
    </source>
</evidence>
<comment type="subunit">
    <text evidence="4">Component of the eukaryotic translation initiation factor 3 (eIF-3) complex.</text>
</comment>
<dbReference type="GO" id="GO:0033290">
    <property type="term" value="C:eukaryotic 48S preinitiation complex"/>
    <property type="evidence" value="ECO:0007669"/>
    <property type="project" value="UniProtKB-UniRule"/>
</dbReference>
<proteinExistence type="inferred from homology"/>
<dbReference type="InterPro" id="IPR033464">
    <property type="entry name" value="CSN8_PSD8_EIF3K"/>
</dbReference>
<comment type="function">
    <text evidence="4">Component of the eukaryotic translation initiation factor 3 (eIF-3) complex, which is involved in protein synthesis of a specialized repertoire of mRNAs and, together with other initiation factors, stimulates binding of mRNA and methionyl-tRNAi to the 40S ribosome. The eIF-3 complex specifically targets and initiates translation of a subset of mRNAs involved in cell proliferation.</text>
</comment>
<gene>
    <name evidence="6" type="ORF">TD95_000265</name>
</gene>
<dbReference type="InterPro" id="IPR036388">
    <property type="entry name" value="WH-like_DNA-bd_sf"/>
</dbReference>
<dbReference type="AlphaFoldDB" id="A0A0F4ZF62"/>
<keyword evidence="1 4" id="KW-0963">Cytoplasm</keyword>
<feature type="domain" description="PCI" evidence="5">
    <location>
        <begin position="44"/>
        <end position="212"/>
    </location>
</feature>
<dbReference type="GO" id="GO:0006446">
    <property type="term" value="P:regulation of translational initiation"/>
    <property type="evidence" value="ECO:0007669"/>
    <property type="project" value="InterPro"/>
</dbReference>
<dbReference type="EMBL" id="LAEV01001117">
    <property type="protein sequence ID" value="KKA28855.1"/>
    <property type="molecule type" value="Genomic_DNA"/>
</dbReference>
<evidence type="ECO:0000313" key="7">
    <source>
        <dbReference type="Proteomes" id="UP000033483"/>
    </source>
</evidence>
<reference evidence="6 7" key="1">
    <citation type="submission" date="2015-03" db="EMBL/GenBank/DDBJ databases">
        <authorList>
            <person name="Radwan O."/>
            <person name="Al-Naeli F.A."/>
            <person name="Rendon G.A."/>
            <person name="Fields C."/>
        </authorList>
    </citation>
    <scope>NUCLEOTIDE SEQUENCE [LARGE SCALE GENOMIC DNA]</scope>
    <source>
        <strain evidence="6">CR-DP1</strain>
    </source>
</reference>
<sequence>MNGEDPVDRPEAIATIINGLERYNPEAVVHLENYLLEQCEQKFADCNANRTLLKLYQLNPDRAKDEVITNILVKAMTQFPSAQFALAVHLINPGAAASGELHEALTKLRDLNTQLESAQYTRFWATLDGDDLCTDLIADISGFETLIRERILTLVSQAFREVDLSQLEAWLGLDGDKATAFITEFGFTVEGSVVKVPRNTENEAKKSDIREDVNVEMFAKVMQRSWKDSMLA</sequence>
<dbReference type="InterPro" id="IPR009374">
    <property type="entry name" value="eIF3k"/>
</dbReference>
<comment type="caution">
    <text evidence="6">The sequence shown here is derived from an EMBL/GenBank/DDBJ whole genome shotgun (WGS) entry which is preliminary data.</text>
</comment>
<dbReference type="GO" id="GO:0016282">
    <property type="term" value="C:eukaryotic 43S preinitiation complex"/>
    <property type="evidence" value="ECO:0007669"/>
    <property type="project" value="UniProtKB-UniRule"/>
</dbReference>
<dbReference type="GO" id="GO:0001732">
    <property type="term" value="P:formation of cytoplasmic translation initiation complex"/>
    <property type="evidence" value="ECO:0007669"/>
    <property type="project" value="UniProtKB-UniRule"/>
</dbReference>
<keyword evidence="3 4" id="KW-0648">Protein biosynthesis</keyword>
<dbReference type="GO" id="GO:0005852">
    <property type="term" value="C:eukaryotic translation initiation factor 3 complex"/>
    <property type="evidence" value="ECO:0007669"/>
    <property type="project" value="UniProtKB-UniRule"/>
</dbReference>
<dbReference type="InterPro" id="IPR016024">
    <property type="entry name" value="ARM-type_fold"/>
</dbReference>
<dbReference type="SUPFAM" id="SSF48371">
    <property type="entry name" value="ARM repeat"/>
    <property type="match status" value="1"/>
</dbReference>
<dbReference type="HAMAP" id="MF_03010">
    <property type="entry name" value="eIF3k"/>
    <property type="match status" value="1"/>
</dbReference>
<keyword evidence="2 4" id="KW-0396">Initiation factor</keyword>
<keyword evidence="7" id="KW-1185">Reference proteome</keyword>
<dbReference type="GO" id="GO:0003743">
    <property type="term" value="F:translation initiation factor activity"/>
    <property type="evidence" value="ECO:0007669"/>
    <property type="project" value="UniProtKB-UniRule"/>
</dbReference>
<accession>A0A0F4ZF62</accession>
<comment type="subcellular location">
    <subcellularLocation>
        <location evidence="4">Cytoplasm</location>
    </subcellularLocation>
</comment>
<dbReference type="GO" id="GO:0003723">
    <property type="term" value="F:RNA binding"/>
    <property type="evidence" value="ECO:0007669"/>
    <property type="project" value="UniProtKB-UniRule"/>
</dbReference>
<evidence type="ECO:0000256" key="4">
    <source>
        <dbReference type="HAMAP-Rule" id="MF_03010"/>
    </source>
</evidence>
<comment type="similarity">
    <text evidence="4">Belongs to the eIF-3 subunit K family.</text>
</comment>
<dbReference type="Gene3D" id="1.25.40.250">
    <property type="entry name" value="ARM repeat, domain 1"/>
    <property type="match status" value="1"/>
</dbReference>
<evidence type="ECO:0000313" key="6">
    <source>
        <dbReference type="EMBL" id="KKA28855.1"/>
    </source>
</evidence>
<dbReference type="Proteomes" id="UP000033483">
    <property type="component" value="Unassembled WGS sequence"/>
</dbReference>
<dbReference type="PROSITE" id="PS50250">
    <property type="entry name" value="PCI"/>
    <property type="match status" value="1"/>
</dbReference>
<dbReference type="InterPro" id="IPR016020">
    <property type="entry name" value="Transl_init_fac_sub12_N_euk"/>
</dbReference>